<dbReference type="Gene3D" id="3.90.190.10">
    <property type="entry name" value="Protein tyrosine phosphatase superfamily"/>
    <property type="match status" value="1"/>
</dbReference>
<accession>A0AA39C8I9</accession>
<dbReference type="InterPro" id="IPR051029">
    <property type="entry name" value="mRNA_Capping_Enz/RNA_Phosphat"/>
</dbReference>
<feature type="domain" description="Tyrosine specific protein phosphatases" evidence="2">
    <location>
        <begin position="33"/>
        <end position="101"/>
    </location>
</feature>
<dbReference type="InterPro" id="IPR000340">
    <property type="entry name" value="Dual-sp_phosphatase_cat-dom"/>
</dbReference>
<feature type="compositionally biased region" description="Polar residues" evidence="1">
    <location>
        <begin position="221"/>
        <end position="239"/>
    </location>
</feature>
<evidence type="ECO:0000256" key="1">
    <source>
        <dbReference type="SAM" id="MobiDB-lite"/>
    </source>
</evidence>
<dbReference type="Pfam" id="PF00782">
    <property type="entry name" value="DSPc"/>
    <property type="match status" value="1"/>
</dbReference>
<dbReference type="PANTHER" id="PTHR10367:SF9">
    <property type="entry name" value="DUAL-SPECIFICITY PHOSPHATASE 11 (RNA_RNP COMPLEX 1-INTERACTING)"/>
    <property type="match status" value="1"/>
</dbReference>
<gene>
    <name evidence="3" type="ORF">PV327_010891</name>
</gene>
<proteinExistence type="predicted"/>
<dbReference type="PROSITE" id="PS50056">
    <property type="entry name" value="TYR_PHOSPHATASE_2"/>
    <property type="match status" value="1"/>
</dbReference>
<dbReference type="AlphaFoldDB" id="A0AA39C8I9"/>
<reference evidence="3" key="2">
    <citation type="submission" date="2023-03" db="EMBL/GenBank/DDBJ databases">
        <authorList>
            <person name="Inwood S.N."/>
            <person name="Skelly J.G."/>
            <person name="Guhlin J."/>
            <person name="Harrop T.W.R."/>
            <person name="Goldson S.G."/>
            <person name="Dearden P.K."/>
        </authorList>
    </citation>
    <scope>NUCLEOTIDE SEQUENCE</scope>
    <source>
        <strain evidence="3">Lincoln</strain>
        <tissue evidence="3">Whole body</tissue>
    </source>
</reference>
<dbReference type="PROSITE" id="PS00383">
    <property type="entry name" value="TYR_PHOSPHATASE_1"/>
    <property type="match status" value="1"/>
</dbReference>
<sequence>MVFWGEELSVYSIRENCGGWGLKKEKPSGKKRTQFQKRITWRKTLKLNDELIGVHCTHGLNRTGFMVCQYLVRQLGWSVSDAIKEFEIARGHTIERQPYLKALELAQSGEKIISRIHNDLIEDKNNDHRDQKSNNSRWNNDKNNTRKYYPQRDYGSYNRRNDTDRKSRNSRMNNDRELSKNWRNNQSNFSPSTTSSSTLPPPPPPRGQFNYHPRPLHNNWRESSLNDHQNNSRNSHRPNQLINSIFSSTEGQSAIVNSQNSSSSITPAARFDYYSPIFYSNWRKPSFNDSQNNPKNVSHPEQLIESNFSSYENQTEIINPTNSQSKVRMEKRSVMHLDERTINITEKKRKLDVTS</sequence>
<comment type="caution">
    <text evidence="3">The sequence shown here is derived from an EMBL/GenBank/DDBJ whole genome shotgun (WGS) entry which is preliminary data.</text>
</comment>
<keyword evidence="4" id="KW-1185">Reference proteome</keyword>
<reference evidence="3" key="1">
    <citation type="journal article" date="2023" name="bioRxiv">
        <title>Scaffold-level genome assemblies of two parasitoid biocontrol wasps reveal the parthenogenesis mechanism and an associated novel virus.</title>
        <authorList>
            <person name="Inwood S."/>
            <person name="Skelly J."/>
            <person name="Guhlin J."/>
            <person name="Harrop T."/>
            <person name="Goldson S."/>
            <person name="Dearden P."/>
        </authorList>
    </citation>
    <scope>NUCLEOTIDE SEQUENCE</scope>
    <source>
        <strain evidence="3">Lincoln</strain>
        <tissue evidence="3">Whole body</tissue>
    </source>
</reference>
<feature type="region of interest" description="Disordered" evidence="1">
    <location>
        <begin position="123"/>
        <end position="239"/>
    </location>
</feature>
<dbReference type="GO" id="GO:0004651">
    <property type="term" value="F:polynucleotide 5'-phosphatase activity"/>
    <property type="evidence" value="ECO:0007669"/>
    <property type="project" value="TreeGrafter"/>
</dbReference>
<feature type="compositionally biased region" description="Basic and acidic residues" evidence="1">
    <location>
        <begin position="123"/>
        <end position="132"/>
    </location>
</feature>
<feature type="compositionally biased region" description="Basic and acidic residues" evidence="1">
    <location>
        <begin position="159"/>
        <end position="180"/>
    </location>
</feature>
<dbReference type="InterPro" id="IPR029021">
    <property type="entry name" value="Prot-tyrosine_phosphatase-like"/>
</dbReference>
<evidence type="ECO:0000313" key="3">
    <source>
        <dbReference type="EMBL" id="KAK0159818.1"/>
    </source>
</evidence>
<dbReference type="EMBL" id="JAQQBR010001836">
    <property type="protein sequence ID" value="KAK0159818.1"/>
    <property type="molecule type" value="Genomic_DNA"/>
</dbReference>
<evidence type="ECO:0000259" key="2">
    <source>
        <dbReference type="PROSITE" id="PS50056"/>
    </source>
</evidence>
<dbReference type="Proteomes" id="UP001168972">
    <property type="component" value="Unassembled WGS sequence"/>
</dbReference>
<protein>
    <recommendedName>
        <fullName evidence="2">Tyrosine specific protein phosphatases domain-containing protein</fullName>
    </recommendedName>
</protein>
<dbReference type="PANTHER" id="PTHR10367">
    <property type="entry name" value="MRNA-CAPPING ENZYME"/>
    <property type="match status" value="1"/>
</dbReference>
<dbReference type="InterPro" id="IPR000387">
    <property type="entry name" value="Tyr_Pase_dom"/>
</dbReference>
<organism evidence="3 4">
    <name type="scientific">Microctonus hyperodae</name>
    <name type="common">Parasitoid wasp</name>
    <dbReference type="NCBI Taxonomy" id="165561"/>
    <lineage>
        <taxon>Eukaryota</taxon>
        <taxon>Metazoa</taxon>
        <taxon>Ecdysozoa</taxon>
        <taxon>Arthropoda</taxon>
        <taxon>Hexapoda</taxon>
        <taxon>Insecta</taxon>
        <taxon>Pterygota</taxon>
        <taxon>Neoptera</taxon>
        <taxon>Endopterygota</taxon>
        <taxon>Hymenoptera</taxon>
        <taxon>Apocrita</taxon>
        <taxon>Ichneumonoidea</taxon>
        <taxon>Braconidae</taxon>
        <taxon>Euphorinae</taxon>
        <taxon>Microctonus</taxon>
    </lineage>
</organism>
<name>A0AA39C8I9_MICHY</name>
<dbReference type="InterPro" id="IPR016130">
    <property type="entry name" value="Tyr_Pase_AS"/>
</dbReference>
<dbReference type="SUPFAM" id="SSF52799">
    <property type="entry name" value="(Phosphotyrosine protein) phosphatases II"/>
    <property type="match status" value="1"/>
</dbReference>
<evidence type="ECO:0000313" key="4">
    <source>
        <dbReference type="Proteomes" id="UP001168972"/>
    </source>
</evidence>